<proteinExistence type="predicted"/>
<dbReference type="AlphaFoldDB" id="A0A2P5XH30"/>
<accession>A0A2P5XH30</accession>
<organism evidence="1 2">
    <name type="scientific">Gossypium barbadense</name>
    <name type="common">Sea Island cotton</name>
    <name type="synonym">Hibiscus barbadensis</name>
    <dbReference type="NCBI Taxonomy" id="3634"/>
    <lineage>
        <taxon>Eukaryota</taxon>
        <taxon>Viridiplantae</taxon>
        <taxon>Streptophyta</taxon>
        <taxon>Embryophyta</taxon>
        <taxon>Tracheophyta</taxon>
        <taxon>Spermatophyta</taxon>
        <taxon>Magnoliopsida</taxon>
        <taxon>eudicotyledons</taxon>
        <taxon>Gunneridae</taxon>
        <taxon>Pentapetalae</taxon>
        <taxon>rosids</taxon>
        <taxon>malvids</taxon>
        <taxon>Malvales</taxon>
        <taxon>Malvaceae</taxon>
        <taxon>Malvoideae</taxon>
        <taxon>Gossypium</taxon>
    </lineage>
</organism>
<evidence type="ECO:0000313" key="1">
    <source>
        <dbReference type="EMBL" id="PPS02666.1"/>
    </source>
</evidence>
<reference evidence="1 2" key="1">
    <citation type="submission" date="2015-01" db="EMBL/GenBank/DDBJ databases">
        <title>Genome of allotetraploid Gossypium barbadense reveals genomic plasticity and fiber elongation in cotton evolution.</title>
        <authorList>
            <person name="Chen X."/>
            <person name="Liu X."/>
            <person name="Zhao B."/>
            <person name="Zheng H."/>
            <person name="Hu Y."/>
            <person name="Lu G."/>
            <person name="Yang C."/>
            <person name="Chen J."/>
            <person name="Shan C."/>
            <person name="Zhang L."/>
            <person name="Zhou Y."/>
            <person name="Wang L."/>
            <person name="Guo W."/>
            <person name="Bai Y."/>
            <person name="Ruan J."/>
            <person name="Shangguan X."/>
            <person name="Mao Y."/>
            <person name="Jiang J."/>
            <person name="Zhu Y."/>
            <person name="Lei J."/>
            <person name="Kang H."/>
            <person name="Chen S."/>
            <person name="He X."/>
            <person name="Wang R."/>
            <person name="Wang Y."/>
            <person name="Chen J."/>
            <person name="Wang L."/>
            <person name="Yu S."/>
            <person name="Wang B."/>
            <person name="Wei J."/>
            <person name="Song S."/>
            <person name="Lu X."/>
            <person name="Gao Z."/>
            <person name="Gu W."/>
            <person name="Deng X."/>
            <person name="Ma D."/>
            <person name="Wang S."/>
            <person name="Liang W."/>
            <person name="Fang L."/>
            <person name="Cai C."/>
            <person name="Zhu X."/>
            <person name="Zhou B."/>
            <person name="Zhang Y."/>
            <person name="Chen Z."/>
            <person name="Xu S."/>
            <person name="Zhu R."/>
            <person name="Wang S."/>
            <person name="Zhang T."/>
            <person name="Zhao G."/>
        </authorList>
    </citation>
    <scope>NUCLEOTIDE SEQUENCE [LARGE SCALE GENOMIC DNA]</scope>
    <source>
        <strain evidence="2">cv. Xinhai21</strain>
        <tissue evidence="1">Leaf</tissue>
    </source>
</reference>
<protein>
    <submittedName>
        <fullName evidence="1">Uncharacterized protein</fullName>
    </submittedName>
</protein>
<gene>
    <name evidence="1" type="ORF">GOBAR_AA17998</name>
</gene>
<evidence type="ECO:0000313" key="2">
    <source>
        <dbReference type="Proteomes" id="UP000239757"/>
    </source>
</evidence>
<dbReference type="Proteomes" id="UP000239757">
    <property type="component" value="Unassembled WGS sequence"/>
</dbReference>
<sequence>MLAKKDLVFLTQNCLSKYIALRTKSFIKEQNIEDASFVEQDIDTFLTNSGLIGIVLSITGSRSKLYQKKLCPNTQSDSMTPGVILLTKKVAEMIEFDVA</sequence>
<name>A0A2P5XH30_GOSBA</name>
<dbReference type="EMBL" id="KZ664877">
    <property type="protein sequence ID" value="PPS02666.1"/>
    <property type="molecule type" value="Genomic_DNA"/>
</dbReference>